<keyword evidence="1" id="KW-0732">Signal</keyword>
<evidence type="ECO:0000313" key="2">
    <source>
        <dbReference type="EMBL" id="SSA34713.1"/>
    </source>
</evidence>
<protein>
    <recommendedName>
        <fullName evidence="4">SH3 domain-containing protein</fullName>
    </recommendedName>
</protein>
<dbReference type="AlphaFoldDB" id="A0A2Y9C1P7"/>
<reference evidence="3" key="1">
    <citation type="submission" date="2016-10" db="EMBL/GenBank/DDBJ databases">
        <authorList>
            <person name="Varghese N."/>
            <person name="Submissions S."/>
        </authorList>
    </citation>
    <scope>NUCLEOTIDE SEQUENCE [LARGE SCALE GENOMIC DNA]</scope>
    <source>
        <strain evidence="3">DSM 22951</strain>
    </source>
</reference>
<accession>A0A2Y9C1P7</accession>
<feature type="chain" id="PRO_5038687389" description="SH3 domain-containing protein" evidence="1">
    <location>
        <begin position="26"/>
        <end position="296"/>
    </location>
</feature>
<organism evidence="2 3">
    <name type="scientific">Branchiibius hedensis</name>
    <dbReference type="NCBI Taxonomy" id="672460"/>
    <lineage>
        <taxon>Bacteria</taxon>
        <taxon>Bacillati</taxon>
        <taxon>Actinomycetota</taxon>
        <taxon>Actinomycetes</taxon>
        <taxon>Micrococcales</taxon>
        <taxon>Dermacoccaceae</taxon>
        <taxon>Branchiibius</taxon>
    </lineage>
</organism>
<keyword evidence="3" id="KW-1185">Reference proteome</keyword>
<feature type="signal peptide" evidence="1">
    <location>
        <begin position="1"/>
        <end position="25"/>
    </location>
</feature>
<dbReference type="Proteomes" id="UP000250028">
    <property type="component" value="Unassembled WGS sequence"/>
</dbReference>
<proteinExistence type="predicted"/>
<gene>
    <name evidence="2" type="ORF">SAMN04489750_2038</name>
</gene>
<dbReference type="EMBL" id="UESZ01000001">
    <property type="protein sequence ID" value="SSA34713.1"/>
    <property type="molecule type" value="Genomic_DNA"/>
</dbReference>
<evidence type="ECO:0008006" key="4">
    <source>
        <dbReference type="Google" id="ProtNLM"/>
    </source>
</evidence>
<evidence type="ECO:0000313" key="3">
    <source>
        <dbReference type="Proteomes" id="UP000250028"/>
    </source>
</evidence>
<sequence length="296" mass="31115">MVPMRRHAAQFAVVLASAIGITSTAVPTADAWRPPRVKACGATADDKAFAAKLSPTIHSAGLSGVSADQVACARQILAEVKAEGFSSQAGKIALMTAITETGLRNYLGGDRDSLGLFQQRPSMGWGTRAQIIRPAYSTHKFLSAMVKRYPHGSWATADPGRVAQSVQRSAYPSRYNRERTSAARLVAVLWAGTPATPAPAAPSKPAKPTKPTPTSAALALVVPGGGIRVRSGATTAAKQVRFLKGHSKVTATCQRLGKSVKIGSYRSAYWSYLPAQKGYVSNAAMHRNGGTALKAC</sequence>
<name>A0A2Y9C1P7_9MICO</name>
<evidence type="ECO:0000256" key="1">
    <source>
        <dbReference type="SAM" id="SignalP"/>
    </source>
</evidence>